<protein>
    <recommendedName>
        <fullName evidence="3">Kinase domain protein</fullName>
    </recommendedName>
</protein>
<sequence>MENQEYYITLPILKIVFDGQNIKLNDTFIESNNNLDILKELEKLDLKYYQSFQYINQSLKSDYDQHLELLEKIIIKINEKSGFKMSFKSIYLDLSCWEFADTQNIIYFSNILSKILEFNQETKEIYVNVEYWKDVQPEGFQYLFQILHNYLSKTELQSFYLNLYGWRRSDQFSLQLLSNIIENIQAKKLENFYLSISFWQNINAQSFKILCNGIQFMLLKSQNLKSFITNFCGLNLGNQSLEDYCIVLNTLQNLQTLIVMDLDFEMWQITDTSLLQLSEVLVKVISKQPLWSFRLSLSNCEELTPIFSRSIYNLLRLLIQKTQCVYNYIEFENIDIAPSESDLLNGYMELLENKKKYLEKLAILTIPALDSISQNYRKEIIWEVAKKLSL</sequence>
<evidence type="ECO:0000313" key="2">
    <source>
        <dbReference type="Proteomes" id="UP000009168"/>
    </source>
</evidence>
<reference evidence="2" key="1">
    <citation type="journal article" date="2006" name="PLoS Biol.">
        <title>Macronuclear genome sequence of the ciliate Tetrahymena thermophila, a model eukaryote.</title>
        <authorList>
            <person name="Eisen J.A."/>
            <person name="Coyne R.S."/>
            <person name="Wu M."/>
            <person name="Wu D."/>
            <person name="Thiagarajan M."/>
            <person name="Wortman J.R."/>
            <person name="Badger J.H."/>
            <person name="Ren Q."/>
            <person name="Amedeo P."/>
            <person name="Jones K.M."/>
            <person name="Tallon L.J."/>
            <person name="Delcher A.L."/>
            <person name="Salzberg S.L."/>
            <person name="Silva J.C."/>
            <person name="Haas B.J."/>
            <person name="Majoros W.H."/>
            <person name="Farzad M."/>
            <person name="Carlton J.M."/>
            <person name="Smith R.K. Jr."/>
            <person name="Garg J."/>
            <person name="Pearlman R.E."/>
            <person name="Karrer K.M."/>
            <person name="Sun L."/>
            <person name="Manning G."/>
            <person name="Elde N.C."/>
            <person name="Turkewitz A.P."/>
            <person name="Asai D.J."/>
            <person name="Wilkes D.E."/>
            <person name="Wang Y."/>
            <person name="Cai H."/>
            <person name="Collins K."/>
            <person name="Stewart B.A."/>
            <person name="Lee S.R."/>
            <person name="Wilamowska K."/>
            <person name="Weinberg Z."/>
            <person name="Ruzzo W.L."/>
            <person name="Wloga D."/>
            <person name="Gaertig J."/>
            <person name="Frankel J."/>
            <person name="Tsao C.-C."/>
            <person name="Gorovsky M.A."/>
            <person name="Keeling P.J."/>
            <person name="Waller R.F."/>
            <person name="Patron N.J."/>
            <person name="Cherry J.M."/>
            <person name="Stover N.A."/>
            <person name="Krieger C.J."/>
            <person name="del Toro C."/>
            <person name="Ryder H.F."/>
            <person name="Williamson S.C."/>
            <person name="Barbeau R.A."/>
            <person name="Hamilton E.P."/>
            <person name="Orias E."/>
        </authorList>
    </citation>
    <scope>NUCLEOTIDE SEQUENCE [LARGE SCALE GENOMIC DNA]</scope>
    <source>
        <strain evidence="2">SB210</strain>
    </source>
</reference>
<gene>
    <name evidence="1" type="ORF">TTHERM_00884530</name>
</gene>
<keyword evidence="2" id="KW-1185">Reference proteome</keyword>
<accession>Q23A24</accession>
<organism evidence="1 2">
    <name type="scientific">Tetrahymena thermophila (strain SB210)</name>
    <dbReference type="NCBI Taxonomy" id="312017"/>
    <lineage>
        <taxon>Eukaryota</taxon>
        <taxon>Sar</taxon>
        <taxon>Alveolata</taxon>
        <taxon>Ciliophora</taxon>
        <taxon>Intramacronucleata</taxon>
        <taxon>Oligohymenophorea</taxon>
        <taxon>Hymenostomatida</taxon>
        <taxon>Tetrahymenina</taxon>
        <taxon>Tetrahymenidae</taxon>
        <taxon>Tetrahymena</taxon>
    </lineage>
</organism>
<evidence type="ECO:0008006" key="3">
    <source>
        <dbReference type="Google" id="ProtNLM"/>
    </source>
</evidence>
<dbReference type="KEGG" id="tet:TTHERM_00884530"/>
<dbReference type="InParanoid" id="Q23A24"/>
<dbReference type="AlphaFoldDB" id="Q23A24"/>
<evidence type="ECO:0000313" key="1">
    <source>
        <dbReference type="EMBL" id="EAR93339.2"/>
    </source>
</evidence>
<proteinExistence type="predicted"/>
<dbReference type="RefSeq" id="XP_001013584.2">
    <property type="nucleotide sequence ID" value="XM_001013584.2"/>
</dbReference>
<dbReference type="GeneID" id="7835016"/>
<name>Q23A24_TETTS</name>
<dbReference type="HOGENOM" id="CLU_663072_0_0_1"/>
<dbReference type="Proteomes" id="UP000009168">
    <property type="component" value="Unassembled WGS sequence"/>
</dbReference>
<dbReference type="EMBL" id="GG662856">
    <property type="protein sequence ID" value="EAR93339.2"/>
    <property type="molecule type" value="Genomic_DNA"/>
</dbReference>